<dbReference type="Gene3D" id="2.60.40.1940">
    <property type="match status" value="1"/>
</dbReference>
<dbReference type="PANTHER" id="PTHR11412:SF160">
    <property type="entry name" value="ALPHA-2-MACROGLOBULIN-LIKE PROTEIN 1"/>
    <property type="match status" value="1"/>
</dbReference>
<evidence type="ECO:0000313" key="2">
    <source>
        <dbReference type="EMBL" id="KAK0131165.1"/>
    </source>
</evidence>
<protein>
    <submittedName>
        <fullName evidence="2">Alpha-1-macroglobulin</fullName>
    </submittedName>
</protein>
<dbReference type="Pfam" id="PF17789">
    <property type="entry name" value="MG4"/>
    <property type="match status" value="1"/>
</dbReference>
<dbReference type="InterPro" id="IPR011625">
    <property type="entry name" value="A2M_N_BRD"/>
</dbReference>
<dbReference type="InterPro" id="IPR050473">
    <property type="entry name" value="A2M/Complement_sys"/>
</dbReference>
<proteinExistence type="predicted"/>
<dbReference type="SMART" id="SM01359">
    <property type="entry name" value="A2M_N_2"/>
    <property type="match status" value="1"/>
</dbReference>
<keyword evidence="3" id="KW-1185">Reference proteome</keyword>
<dbReference type="Gene3D" id="2.60.40.1930">
    <property type="match status" value="2"/>
</dbReference>
<dbReference type="Proteomes" id="UP001174136">
    <property type="component" value="Unassembled WGS sequence"/>
</dbReference>
<gene>
    <name evidence="2" type="primary">A1m_1</name>
    <name evidence="2" type="ORF">N1851_034138</name>
</gene>
<feature type="domain" description="Alpha-2-macroglobulin bait region" evidence="1">
    <location>
        <begin position="254"/>
        <end position="404"/>
    </location>
</feature>
<dbReference type="Gene3D" id="2.60.40.10">
    <property type="entry name" value="Immunoglobulins"/>
    <property type="match status" value="1"/>
</dbReference>
<sequence length="434" mass="47903">MSPEAAQGIYTITAWTDQGEAISHSFDIKEYVLPKYEVNIKLPKVINILHQEVQIQICGRYTYGKPVLGSVKAVLCRKADHHRLRSVLKICVTTELQASGMQQDNTDKTGCATHIIMVSAFAPMNQDIIEVEAELEEHGTGSGQAAFSVDLRKLDFVNILAVYKPGIPFKGKIKLTGIDEKAVGGEAVYLNVNVNAASYNLRLLTQNNGLALFSLDTSLWMDEAKSSSNIEVEPQHQSAHLNVLPFYSKSRSFVKIMESRNKLLCQQESEASAEYIIQGTELKPGQEALHFYYIVMSKGAIMQHGHLPVAVKEGIVNKGELSIPLRGIADLSPYAQVVVYTMLPNWEAVADSKDFPVHPCFKNRVNLEFSADRELPGGKTSFSLEGHPGSLCSIRAVDQSILLLQPDRELSAAYVNSHPKSYQGFLSTMTTSDD</sequence>
<name>A0AA47NMW6_MERPO</name>
<accession>A0AA47NMW6</accession>
<dbReference type="InterPro" id="IPR040839">
    <property type="entry name" value="MG4"/>
</dbReference>
<dbReference type="Gene3D" id="6.20.50.160">
    <property type="match status" value="1"/>
</dbReference>
<dbReference type="InterPro" id="IPR041555">
    <property type="entry name" value="MG3"/>
</dbReference>
<comment type="caution">
    <text evidence="2">The sequence shown here is derived from an EMBL/GenBank/DDBJ whole genome shotgun (WGS) entry which is preliminary data.</text>
</comment>
<organism evidence="2 3">
    <name type="scientific">Merluccius polli</name>
    <name type="common">Benguela hake</name>
    <name type="synonym">Merluccius cadenati</name>
    <dbReference type="NCBI Taxonomy" id="89951"/>
    <lineage>
        <taxon>Eukaryota</taxon>
        <taxon>Metazoa</taxon>
        <taxon>Chordata</taxon>
        <taxon>Craniata</taxon>
        <taxon>Vertebrata</taxon>
        <taxon>Euteleostomi</taxon>
        <taxon>Actinopterygii</taxon>
        <taxon>Neopterygii</taxon>
        <taxon>Teleostei</taxon>
        <taxon>Neoteleostei</taxon>
        <taxon>Acanthomorphata</taxon>
        <taxon>Zeiogadaria</taxon>
        <taxon>Gadariae</taxon>
        <taxon>Gadiformes</taxon>
        <taxon>Gadoidei</taxon>
        <taxon>Merlucciidae</taxon>
        <taxon>Merluccius</taxon>
    </lineage>
</organism>
<dbReference type="Pfam" id="PF07703">
    <property type="entry name" value="A2M_BRD"/>
    <property type="match status" value="1"/>
</dbReference>
<dbReference type="EMBL" id="JAOPHQ010006561">
    <property type="protein sequence ID" value="KAK0131165.1"/>
    <property type="molecule type" value="Genomic_DNA"/>
</dbReference>
<dbReference type="InterPro" id="IPR013783">
    <property type="entry name" value="Ig-like_fold"/>
</dbReference>
<reference evidence="2" key="1">
    <citation type="journal article" date="2023" name="Front. Mar. Sci.">
        <title>A new Merluccius polli reference genome to investigate the effects of global change in West African waters.</title>
        <authorList>
            <person name="Mateo J.L."/>
            <person name="Blanco-Fernandez C."/>
            <person name="Garcia-Vazquez E."/>
            <person name="Machado-Schiaffino G."/>
        </authorList>
    </citation>
    <scope>NUCLEOTIDE SEQUENCE</scope>
    <source>
        <strain evidence="2">C29</strain>
        <tissue evidence="2">Fin</tissue>
    </source>
</reference>
<evidence type="ECO:0000313" key="3">
    <source>
        <dbReference type="Proteomes" id="UP001174136"/>
    </source>
</evidence>
<evidence type="ECO:0000259" key="1">
    <source>
        <dbReference type="SMART" id="SM01359"/>
    </source>
</evidence>
<dbReference type="PANTHER" id="PTHR11412">
    <property type="entry name" value="MACROGLOBULIN / COMPLEMENT"/>
    <property type="match status" value="1"/>
</dbReference>
<dbReference type="AlphaFoldDB" id="A0AA47NMW6"/>
<dbReference type="Pfam" id="PF17791">
    <property type="entry name" value="MG3"/>
    <property type="match status" value="1"/>
</dbReference>